<dbReference type="Proteomes" id="UP001595925">
    <property type="component" value="Unassembled WGS sequence"/>
</dbReference>
<comment type="caution">
    <text evidence="1">The sequence shown here is derived from an EMBL/GenBank/DDBJ whole genome shotgun (WGS) entry which is preliminary data.</text>
</comment>
<accession>A0ABD5QK65</accession>
<gene>
    <name evidence="1" type="ORF">ACFPFO_20055</name>
</gene>
<dbReference type="InterPro" id="IPR046645">
    <property type="entry name" value="DUF6757"/>
</dbReference>
<dbReference type="EMBL" id="JBHSJG010000056">
    <property type="protein sequence ID" value="MFC4990014.1"/>
    <property type="molecule type" value="Genomic_DNA"/>
</dbReference>
<name>A0ABD5QK65_9EURY</name>
<proteinExistence type="predicted"/>
<organism evidence="1 2">
    <name type="scientific">Saliphagus infecundisoli</name>
    <dbReference type="NCBI Taxonomy" id="1849069"/>
    <lineage>
        <taxon>Archaea</taxon>
        <taxon>Methanobacteriati</taxon>
        <taxon>Methanobacteriota</taxon>
        <taxon>Stenosarchaea group</taxon>
        <taxon>Halobacteria</taxon>
        <taxon>Halobacteriales</taxon>
        <taxon>Natrialbaceae</taxon>
        <taxon>Saliphagus</taxon>
    </lineage>
</organism>
<evidence type="ECO:0000313" key="2">
    <source>
        <dbReference type="Proteomes" id="UP001595925"/>
    </source>
</evidence>
<dbReference type="RefSeq" id="WP_198667927.1">
    <property type="nucleotide sequence ID" value="NZ_JAIVEF010000002.1"/>
</dbReference>
<evidence type="ECO:0000313" key="1">
    <source>
        <dbReference type="EMBL" id="MFC4990014.1"/>
    </source>
</evidence>
<dbReference type="Pfam" id="PF20542">
    <property type="entry name" value="DUF6757"/>
    <property type="match status" value="1"/>
</dbReference>
<protein>
    <submittedName>
        <fullName evidence="1">DUF6757 family protein</fullName>
    </submittedName>
</protein>
<sequence>MQCHYCDRDAAFAAESGGVNVGLCETHFRERLQELADDEGLEALKERVDVDRAE</sequence>
<keyword evidence="2" id="KW-1185">Reference proteome</keyword>
<reference evidence="1 2" key="1">
    <citation type="journal article" date="2019" name="Int. J. Syst. Evol. Microbiol.">
        <title>The Global Catalogue of Microorganisms (GCM) 10K type strain sequencing project: providing services to taxonomists for standard genome sequencing and annotation.</title>
        <authorList>
            <consortium name="The Broad Institute Genomics Platform"/>
            <consortium name="The Broad Institute Genome Sequencing Center for Infectious Disease"/>
            <person name="Wu L."/>
            <person name="Ma J."/>
        </authorList>
    </citation>
    <scope>NUCLEOTIDE SEQUENCE [LARGE SCALE GENOMIC DNA]</scope>
    <source>
        <strain evidence="1 2">CGMCC 1.15824</strain>
    </source>
</reference>
<dbReference type="AlphaFoldDB" id="A0ABD5QK65"/>